<reference evidence="9 10" key="1">
    <citation type="journal article" date="2020" name="Microbiol. Resour. Announc.">
        <title>Draft Genome Sequence of a Cladosporium Species Isolated from the Mesophotic Ascidian Didemnum maculosum.</title>
        <authorList>
            <person name="Gioti A."/>
            <person name="Siaperas R."/>
            <person name="Nikolaivits E."/>
            <person name="Le Goff G."/>
            <person name="Ouazzani J."/>
            <person name="Kotoulas G."/>
            <person name="Topakas E."/>
        </authorList>
    </citation>
    <scope>NUCLEOTIDE SEQUENCE [LARGE SCALE GENOMIC DNA]</scope>
    <source>
        <strain evidence="9 10">TM138-S3</strain>
    </source>
</reference>
<evidence type="ECO:0000256" key="1">
    <source>
        <dbReference type="ARBA" id="ARBA00004141"/>
    </source>
</evidence>
<evidence type="ECO:0000256" key="6">
    <source>
        <dbReference type="SAM" id="MobiDB-lite"/>
    </source>
</evidence>
<comment type="caution">
    <text evidence="9">The sequence shown here is derived from an EMBL/GenBank/DDBJ whole genome shotgun (WGS) entry which is preliminary data.</text>
</comment>
<dbReference type="GO" id="GO:0022857">
    <property type="term" value="F:transmembrane transporter activity"/>
    <property type="evidence" value="ECO:0007669"/>
    <property type="project" value="InterPro"/>
</dbReference>
<feature type="transmembrane region" description="Helical" evidence="7">
    <location>
        <begin position="118"/>
        <end position="138"/>
    </location>
</feature>
<dbReference type="Proteomes" id="UP000803884">
    <property type="component" value="Unassembled WGS sequence"/>
</dbReference>
<dbReference type="GO" id="GO:0016020">
    <property type="term" value="C:membrane"/>
    <property type="evidence" value="ECO:0007669"/>
    <property type="project" value="UniProtKB-SubCell"/>
</dbReference>
<evidence type="ECO:0000259" key="8">
    <source>
        <dbReference type="PROSITE" id="PS50850"/>
    </source>
</evidence>
<feature type="transmembrane region" description="Helical" evidence="7">
    <location>
        <begin position="87"/>
        <end position="106"/>
    </location>
</feature>
<accession>A0AB34L135</accession>
<dbReference type="FunFam" id="1.20.1250.20:FF:000018">
    <property type="entry name" value="MFS transporter permease"/>
    <property type="match status" value="1"/>
</dbReference>
<evidence type="ECO:0000256" key="5">
    <source>
        <dbReference type="ARBA" id="ARBA00023136"/>
    </source>
</evidence>
<dbReference type="InterPro" id="IPR036259">
    <property type="entry name" value="MFS_trans_sf"/>
</dbReference>
<feature type="transmembrane region" description="Helical" evidence="7">
    <location>
        <begin position="285"/>
        <end position="306"/>
    </location>
</feature>
<dbReference type="PROSITE" id="PS50850">
    <property type="entry name" value="MFS"/>
    <property type="match status" value="1"/>
</dbReference>
<keyword evidence="5 7" id="KW-0472">Membrane</keyword>
<dbReference type="InterPro" id="IPR011701">
    <property type="entry name" value="MFS"/>
</dbReference>
<dbReference type="Pfam" id="PF07690">
    <property type="entry name" value="MFS_1"/>
    <property type="match status" value="1"/>
</dbReference>
<dbReference type="AlphaFoldDB" id="A0AB34L135"/>
<feature type="transmembrane region" description="Helical" evidence="7">
    <location>
        <begin position="180"/>
        <end position="202"/>
    </location>
</feature>
<evidence type="ECO:0000256" key="2">
    <source>
        <dbReference type="ARBA" id="ARBA00022448"/>
    </source>
</evidence>
<evidence type="ECO:0000313" key="10">
    <source>
        <dbReference type="Proteomes" id="UP000803884"/>
    </source>
</evidence>
<dbReference type="FunFam" id="1.20.1250.20:FF:000013">
    <property type="entry name" value="MFS general substrate transporter"/>
    <property type="match status" value="1"/>
</dbReference>
<feature type="transmembrane region" description="Helical" evidence="7">
    <location>
        <begin position="350"/>
        <end position="371"/>
    </location>
</feature>
<dbReference type="RefSeq" id="XP_069234039.1">
    <property type="nucleotide sequence ID" value="XM_069369016.1"/>
</dbReference>
<dbReference type="SUPFAM" id="SSF103473">
    <property type="entry name" value="MFS general substrate transporter"/>
    <property type="match status" value="1"/>
</dbReference>
<keyword evidence="3 7" id="KW-0812">Transmembrane</keyword>
<evidence type="ECO:0000313" key="9">
    <source>
        <dbReference type="EMBL" id="KAL1590934.1"/>
    </source>
</evidence>
<feature type="transmembrane region" description="Helical" evidence="7">
    <location>
        <begin position="326"/>
        <end position="343"/>
    </location>
</feature>
<feature type="transmembrane region" description="Helical" evidence="7">
    <location>
        <begin position="442"/>
        <end position="463"/>
    </location>
</feature>
<feature type="transmembrane region" description="Helical" evidence="7">
    <location>
        <begin position="377"/>
        <end position="398"/>
    </location>
</feature>
<gene>
    <name evidence="9" type="ORF">WHR41_00410</name>
</gene>
<feature type="transmembrane region" description="Helical" evidence="7">
    <location>
        <begin position="214"/>
        <end position="238"/>
    </location>
</feature>
<keyword evidence="10" id="KW-1185">Reference proteome</keyword>
<proteinExistence type="predicted"/>
<name>A0AB34L135_9PEZI</name>
<evidence type="ECO:0000256" key="4">
    <source>
        <dbReference type="ARBA" id="ARBA00022989"/>
    </source>
</evidence>
<organism evidence="9 10">
    <name type="scientific">Cladosporium halotolerans</name>
    <dbReference type="NCBI Taxonomy" id="1052096"/>
    <lineage>
        <taxon>Eukaryota</taxon>
        <taxon>Fungi</taxon>
        <taxon>Dikarya</taxon>
        <taxon>Ascomycota</taxon>
        <taxon>Pezizomycotina</taxon>
        <taxon>Dothideomycetes</taxon>
        <taxon>Dothideomycetidae</taxon>
        <taxon>Cladosporiales</taxon>
        <taxon>Cladosporiaceae</taxon>
        <taxon>Cladosporium</taxon>
    </lineage>
</organism>
<dbReference type="EMBL" id="JAAQHG020000001">
    <property type="protein sequence ID" value="KAL1590934.1"/>
    <property type="molecule type" value="Genomic_DNA"/>
</dbReference>
<sequence length="488" mass="54557">MSAVEDEKRGGYESPLEKTVSETASNREDDSERDWTAEEEKKLVRKVDLRVFPMLCIVFGLAMLDRSNISAAYIAGLDEDVQLSVGPRYSITLLVFFISYALFEIPSNYAIRRIGARWWLSFLAVSWGACVLGMGFIQRWEVLAVLRVLLGLFEAGIFPGAIFVIASWYRTYETAQRVSIFYMASMIAAGFGPIFAYALSLIRAGGPDSDYQQGWRWIFIIEGAVTIVAGLLSPLFLIEFPEKATFLTERQKHIAQTRVRLEKESKEIKHASFKETLIMLIDWKVGLYAFQYFVAGTSVYSLSFFQPVILRDGMGFSYAESQLLQSPPYVFAIICSCISAWVSDKMRIRWPVMVFQAAVAVLGLLMVLYAVVPAARYVGLFLAIYGCQSNIPSSLAYGQNQTARPEKRGLVAAASISGGAIGGICGSTIFRSQDAPQYLPGMWTTITLQILYCIVTFSLSMYFKRQNRLADEGKRPALEGVEGFRYAP</sequence>
<feature type="transmembrane region" description="Helical" evidence="7">
    <location>
        <begin position="410"/>
        <end position="430"/>
    </location>
</feature>
<keyword evidence="4 7" id="KW-1133">Transmembrane helix</keyword>
<dbReference type="PANTHER" id="PTHR43791">
    <property type="entry name" value="PERMEASE-RELATED"/>
    <property type="match status" value="1"/>
</dbReference>
<dbReference type="Gene3D" id="1.20.1250.20">
    <property type="entry name" value="MFS general substrate transporter like domains"/>
    <property type="match status" value="2"/>
</dbReference>
<feature type="transmembrane region" description="Helical" evidence="7">
    <location>
        <begin position="51"/>
        <end position="75"/>
    </location>
</feature>
<protein>
    <recommendedName>
        <fullName evidence="8">Major facilitator superfamily (MFS) profile domain-containing protein</fullName>
    </recommendedName>
</protein>
<feature type="domain" description="Major facilitator superfamily (MFS) profile" evidence="8">
    <location>
        <begin position="51"/>
        <end position="468"/>
    </location>
</feature>
<comment type="subcellular location">
    <subcellularLocation>
        <location evidence="1">Membrane</location>
        <topology evidence="1">Multi-pass membrane protein</topology>
    </subcellularLocation>
</comment>
<dbReference type="InterPro" id="IPR020846">
    <property type="entry name" value="MFS_dom"/>
</dbReference>
<feature type="region of interest" description="Disordered" evidence="6">
    <location>
        <begin position="1"/>
        <end position="35"/>
    </location>
</feature>
<evidence type="ECO:0000256" key="7">
    <source>
        <dbReference type="SAM" id="Phobius"/>
    </source>
</evidence>
<evidence type="ECO:0000256" key="3">
    <source>
        <dbReference type="ARBA" id="ARBA00022692"/>
    </source>
</evidence>
<dbReference type="GeneID" id="96001854"/>
<keyword evidence="2" id="KW-0813">Transport</keyword>
<dbReference type="PANTHER" id="PTHR43791:SF47">
    <property type="entry name" value="MAJOR FACILITATOR SUPERFAMILY (MFS) PROFILE DOMAIN-CONTAINING PROTEIN-RELATED"/>
    <property type="match status" value="1"/>
</dbReference>
<feature type="transmembrane region" description="Helical" evidence="7">
    <location>
        <begin position="144"/>
        <end position="168"/>
    </location>
</feature>